<dbReference type="PROSITE" id="PS51257">
    <property type="entry name" value="PROKAR_LIPOPROTEIN"/>
    <property type="match status" value="1"/>
</dbReference>
<dbReference type="EMBL" id="AP024355">
    <property type="protein sequence ID" value="BCR04823.1"/>
    <property type="molecule type" value="Genomic_DNA"/>
</dbReference>
<keyword evidence="3" id="KW-1185">Reference proteome</keyword>
<name>A0ABN6DXH1_9BACT</name>
<accession>A0ABN6DXH1</accession>
<reference evidence="2 3" key="2">
    <citation type="journal article" date="2021" name="Int. J. Syst. Evol. Microbiol.">
        <title>Isolation and Polyphasic Characterization of Desulfuromonas versatilis sp. Nov., an Electrogenic Bacteria Capable of Versatile Metabolism Isolated from a Graphene Oxide-Reducing Enrichment Culture.</title>
        <authorList>
            <person name="Xie L."/>
            <person name="Yoshida N."/>
            <person name="Ishii S."/>
            <person name="Meng L."/>
        </authorList>
    </citation>
    <scope>NUCLEOTIDE SEQUENCE [LARGE SCALE GENOMIC DNA]</scope>
    <source>
        <strain evidence="2 3">NIT-T3</strain>
    </source>
</reference>
<feature type="chain" id="PRO_5046726163" description="Lipoprotein" evidence="1">
    <location>
        <begin position="22"/>
        <end position="219"/>
    </location>
</feature>
<gene>
    <name evidence="2" type="ORF">DESUT3_18920</name>
</gene>
<sequence>MALTRLQMAVLALFLVVGCTAAPPRVDRTVDVGSGLKLGLALPSERWVVQSTVPDFLVEERAEHLEHELAEKGKQVSREDLLNLSRKRLSANELFVFNPQTRAVLEVDFSPLDKGESAPSRGTVANSARFAGESLSQEEGVTQASADVAKTRVYGAMAAYRLDAAYQHHGHSTRFVGVVGFADPCWFYLYYTDPLADAADLQEMDSLLRNLLVEGGKVK</sequence>
<protein>
    <recommendedName>
        <fullName evidence="4">Lipoprotein</fullName>
    </recommendedName>
</protein>
<feature type="signal peptide" evidence="1">
    <location>
        <begin position="1"/>
        <end position="21"/>
    </location>
</feature>
<dbReference type="Proteomes" id="UP001319827">
    <property type="component" value="Chromosome"/>
</dbReference>
<proteinExistence type="predicted"/>
<organism evidence="2 3">
    <name type="scientific">Desulfuromonas versatilis</name>
    <dbReference type="NCBI Taxonomy" id="2802975"/>
    <lineage>
        <taxon>Bacteria</taxon>
        <taxon>Pseudomonadati</taxon>
        <taxon>Thermodesulfobacteriota</taxon>
        <taxon>Desulfuromonadia</taxon>
        <taxon>Desulfuromonadales</taxon>
        <taxon>Desulfuromonadaceae</taxon>
        <taxon>Desulfuromonas</taxon>
    </lineage>
</organism>
<evidence type="ECO:0000313" key="3">
    <source>
        <dbReference type="Proteomes" id="UP001319827"/>
    </source>
</evidence>
<dbReference type="RefSeq" id="WP_221252271.1">
    <property type="nucleotide sequence ID" value="NZ_AP024355.1"/>
</dbReference>
<reference evidence="2 3" key="1">
    <citation type="journal article" date="2016" name="C (Basel)">
        <title>Selective Growth of and Electricity Production by Marine Exoelectrogenic Bacteria in Self-Aggregated Hydrogel of Microbially Reduced Graphene Oxide.</title>
        <authorList>
            <person name="Yoshida N."/>
            <person name="Goto Y."/>
            <person name="Miyata Y."/>
        </authorList>
    </citation>
    <scope>NUCLEOTIDE SEQUENCE [LARGE SCALE GENOMIC DNA]</scope>
    <source>
        <strain evidence="2 3">NIT-T3</strain>
    </source>
</reference>
<evidence type="ECO:0008006" key="4">
    <source>
        <dbReference type="Google" id="ProtNLM"/>
    </source>
</evidence>
<keyword evidence="1" id="KW-0732">Signal</keyword>
<evidence type="ECO:0000256" key="1">
    <source>
        <dbReference type="SAM" id="SignalP"/>
    </source>
</evidence>
<evidence type="ECO:0000313" key="2">
    <source>
        <dbReference type="EMBL" id="BCR04823.1"/>
    </source>
</evidence>